<dbReference type="Proteomes" id="UP000023152">
    <property type="component" value="Unassembled WGS sequence"/>
</dbReference>
<evidence type="ECO:0000256" key="1">
    <source>
        <dbReference type="SAM" id="Coils"/>
    </source>
</evidence>
<reference evidence="3 4" key="1">
    <citation type="journal article" date="2013" name="Curr. Biol.">
        <title>The Genome of the Foraminiferan Reticulomyxa filosa.</title>
        <authorList>
            <person name="Glockner G."/>
            <person name="Hulsmann N."/>
            <person name="Schleicher M."/>
            <person name="Noegel A.A."/>
            <person name="Eichinger L."/>
            <person name="Gallinger C."/>
            <person name="Pawlowski J."/>
            <person name="Sierra R."/>
            <person name="Euteneuer U."/>
            <person name="Pillet L."/>
            <person name="Moustafa A."/>
            <person name="Platzer M."/>
            <person name="Groth M."/>
            <person name="Szafranski K."/>
            <person name="Schliwa M."/>
        </authorList>
    </citation>
    <scope>NUCLEOTIDE SEQUENCE [LARGE SCALE GENOMIC DNA]</scope>
</reference>
<feature type="coiled-coil region" evidence="1">
    <location>
        <begin position="142"/>
        <end position="169"/>
    </location>
</feature>
<protein>
    <submittedName>
        <fullName evidence="3">Uncharacterized protein</fullName>
    </submittedName>
</protein>
<dbReference type="EMBL" id="ASPP01011014">
    <property type="protein sequence ID" value="ETO22134.1"/>
    <property type="molecule type" value="Genomic_DNA"/>
</dbReference>
<name>X6N8Q0_RETFI</name>
<accession>X6N8Q0</accession>
<sequence>MIITHAQPIQKKKKHRHHIGTFFFSFCDMFSDALYAFGPQQQWAGQLGIVVQTLLIFEIIIQLLSMWSAIHTVRGQLYKSKTVVSNKFDTLKSKYGCCCGSLIFLVFWFSYIIFMIIVSTLLGSTKIISIRQVEEWWLGLVIHDYHQTVSRAKDERKKALEEQGRLQDQLKYRAEQEKKDQLDLMVLALSVNVGGGFEEWNKEEIQAQLKEMLQNDGQVADILHKNSKEVMQKDDDEEELQYYEGYRYDPNNPGCVMALHLWINKHTPMSIHRLSVNSDMYNTFFVT</sequence>
<evidence type="ECO:0000313" key="3">
    <source>
        <dbReference type="EMBL" id="ETO22134.1"/>
    </source>
</evidence>
<dbReference type="AlphaFoldDB" id="X6N8Q0"/>
<comment type="caution">
    <text evidence="3">The sequence shown here is derived from an EMBL/GenBank/DDBJ whole genome shotgun (WGS) entry which is preliminary data.</text>
</comment>
<feature type="transmembrane region" description="Helical" evidence="2">
    <location>
        <begin position="95"/>
        <end position="122"/>
    </location>
</feature>
<gene>
    <name evidence="3" type="ORF">RFI_15071</name>
</gene>
<keyword evidence="2" id="KW-1133">Transmembrane helix</keyword>
<keyword evidence="2" id="KW-0812">Transmembrane</keyword>
<keyword evidence="4" id="KW-1185">Reference proteome</keyword>
<keyword evidence="2" id="KW-0472">Membrane</keyword>
<organism evidence="3 4">
    <name type="scientific">Reticulomyxa filosa</name>
    <dbReference type="NCBI Taxonomy" id="46433"/>
    <lineage>
        <taxon>Eukaryota</taxon>
        <taxon>Sar</taxon>
        <taxon>Rhizaria</taxon>
        <taxon>Retaria</taxon>
        <taxon>Foraminifera</taxon>
        <taxon>Monothalamids</taxon>
        <taxon>Reticulomyxidae</taxon>
        <taxon>Reticulomyxa</taxon>
    </lineage>
</organism>
<evidence type="ECO:0000313" key="4">
    <source>
        <dbReference type="Proteomes" id="UP000023152"/>
    </source>
</evidence>
<keyword evidence="1" id="KW-0175">Coiled coil</keyword>
<proteinExistence type="predicted"/>
<feature type="transmembrane region" description="Helical" evidence="2">
    <location>
        <begin position="19"/>
        <end position="37"/>
    </location>
</feature>
<evidence type="ECO:0000256" key="2">
    <source>
        <dbReference type="SAM" id="Phobius"/>
    </source>
</evidence>
<feature type="transmembrane region" description="Helical" evidence="2">
    <location>
        <begin position="49"/>
        <end position="70"/>
    </location>
</feature>